<dbReference type="Proteomes" id="UP000192578">
    <property type="component" value="Unassembled WGS sequence"/>
</dbReference>
<evidence type="ECO:0000256" key="1">
    <source>
        <dbReference type="SAM" id="MobiDB-lite"/>
    </source>
</evidence>
<feature type="compositionally biased region" description="Acidic residues" evidence="1">
    <location>
        <begin position="77"/>
        <end position="89"/>
    </location>
</feature>
<evidence type="ECO:0000313" key="2">
    <source>
        <dbReference type="EMBL" id="OQV24358.1"/>
    </source>
</evidence>
<name>A0A1W0XAC6_HYPEX</name>
<sequence length="89" mass="9965">MVLMRINSHGGCGQVLVMTDTGLEDSFRSNRICFTEDVNGRLALTSLRSRINMSTSVTEVEAVPARPTTTRRTWHDNDEDMAEEDNSAF</sequence>
<dbReference type="EMBL" id="MTYJ01000007">
    <property type="protein sequence ID" value="OQV24358.1"/>
    <property type="molecule type" value="Genomic_DNA"/>
</dbReference>
<reference evidence="3" key="1">
    <citation type="submission" date="2017-01" db="EMBL/GenBank/DDBJ databases">
        <title>Comparative genomics of anhydrobiosis in the tardigrade Hypsibius dujardini.</title>
        <authorList>
            <person name="Yoshida Y."/>
            <person name="Koutsovoulos G."/>
            <person name="Laetsch D."/>
            <person name="Stevens L."/>
            <person name="Kumar S."/>
            <person name="Horikawa D."/>
            <person name="Ishino K."/>
            <person name="Komine S."/>
            <person name="Tomita M."/>
            <person name="Blaxter M."/>
            <person name="Arakawa K."/>
        </authorList>
    </citation>
    <scope>NUCLEOTIDE SEQUENCE [LARGE SCALE GENOMIC DNA]</scope>
    <source>
        <strain evidence="3">Z151</strain>
    </source>
</reference>
<organism evidence="2 3">
    <name type="scientific">Hypsibius exemplaris</name>
    <name type="common">Freshwater tardigrade</name>
    <dbReference type="NCBI Taxonomy" id="2072580"/>
    <lineage>
        <taxon>Eukaryota</taxon>
        <taxon>Metazoa</taxon>
        <taxon>Ecdysozoa</taxon>
        <taxon>Tardigrada</taxon>
        <taxon>Eutardigrada</taxon>
        <taxon>Parachela</taxon>
        <taxon>Hypsibioidea</taxon>
        <taxon>Hypsibiidae</taxon>
        <taxon>Hypsibius</taxon>
    </lineage>
</organism>
<protein>
    <submittedName>
        <fullName evidence="2">Uncharacterized protein</fullName>
    </submittedName>
</protein>
<evidence type="ECO:0000313" key="3">
    <source>
        <dbReference type="Proteomes" id="UP000192578"/>
    </source>
</evidence>
<feature type="region of interest" description="Disordered" evidence="1">
    <location>
        <begin position="58"/>
        <end position="89"/>
    </location>
</feature>
<proteinExistence type="predicted"/>
<accession>A0A1W0XAC6</accession>
<dbReference type="AlphaFoldDB" id="A0A1W0XAC6"/>
<comment type="caution">
    <text evidence="2">The sequence shown here is derived from an EMBL/GenBank/DDBJ whole genome shotgun (WGS) entry which is preliminary data.</text>
</comment>
<keyword evidence="3" id="KW-1185">Reference proteome</keyword>
<gene>
    <name evidence="2" type="ORF">BV898_01896</name>
</gene>